<organism evidence="4">
    <name type="scientific">marine metagenome</name>
    <dbReference type="NCBI Taxonomy" id="408172"/>
    <lineage>
        <taxon>unclassified sequences</taxon>
        <taxon>metagenomes</taxon>
        <taxon>ecological metagenomes</taxon>
    </lineage>
</organism>
<evidence type="ECO:0000256" key="2">
    <source>
        <dbReference type="SAM" id="Phobius"/>
    </source>
</evidence>
<evidence type="ECO:0000256" key="1">
    <source>
        <dbReference type="SAM" id="Coils"/>
    </source>
</evidence>
<protein>
    <recommendedName>
        <fullName evidence="3">M23ase beta-sheet core domain-containing protein</fullName>
    </recommendedName>
</protein>
<dbReference type="InterPro" id="IPR050570">
    <property type="entry name" value="Cell_wall_metabolism_enzyme"/>
</dbReference>
<feature type="domain" description="M23ase beta-sheet core" evidence="3">
    <location>
        <begin position="205"/>
        <end position="299"/>
    </location>
</feature>
<dbReference type="Gene3D" id="2.70.70.10">
    <property type="entry name" value="Glucose Permease (Domain IIA)"/>
    <property type="match status" value="1"/>
</dbReference>
<dbReference type="CDD" id="cd12797">
    <property type="entry name" value="M23_peptidase"/>
    <property type="match status" value="1"/>
</dbReference>
<keyword evidence="2" id="KW-0472">Membrane</keyword>
<keyword evidence="2" id="KW-0812">Transmembrane</keyword>
<dbReference type="EMBL" id="UINC01001360">
    <property type="protein sequence ID" value="SUZ78614.1"/>
    <property type="molecule type" value="Genomic_DNA"/>
</dbReference>
<keyword evidence="2" id="KW-1133">Transmembrane helix</keyword>
<dbReference type="InterPro" id="IPR016047">
    <property type="entry name" value="M23ase_b-sheet_dom"/>
</dbReference>
<evidence type="ECO:0000259" key="3">
    <source>
        <dbReference type="Pfam" id="PF01551"/>
    </source>
</evidence>
<gene>
    <name evidence="4" type="ORF">METZ01_LOCUS31468</name>
</gene>
<feature type="transmembrane region" description="Helical" evidence="2">
    <location>
        <begin position="27"/>
        <end position="47"/>
    </location>
</feature>
<name>A0A381QIA6_9ZZZZ</name>
<dbReference type="SUPFAM" id="SSF51261">
    <property type="entry name" value="Duplicated hybrid motif"/>
    <property type="match status" value="1"/>
</dbReference>
<dbReference type="PANTHER" id="PTHR21666:SF270">
    <property type="entry name" value="MUREIN HYDROLASE ACTIVATOR ENVC"/>
    <property type="match status" value="1"/>
</dbReference>
<dbReference type="AlphaFoldDB" id="A0A381QIA6"/>
<dbReference type="InterPro" id="IPR011055">
    <property type="entry name" value="Dup_hybrid_motif"/>
</dbReference>
<evidence type="ECO:0000313" key="4">
    <source>
        <dbReference type="EMBL" id="SUZ78614.1"/>
    </source>
</evidence>
<accession>A0A381QIA6</accession>
<proteinExistence type="predicted"/>
<dbReference type="GO" id="GO:0004222">
    <property type="term" value="F:metalloendopeptidase activity"/>
    <property type="evidence" value="ECO:0007669"/>
    <property type="project" value="TreeGrafter"/>
</dbReference>
<feature type="coiled-coil region" evidence="1">
    <location>
        <begin position="66"/>
        <end position="93"/>
    </location>
</feature>
<reference evidence="4" key="1">
    <citation type="submission" date="2018-05" db="EMBL/GenBank/DDBJ databases">
        <authorList>
            <person name="Lanie J.A."/>
            <person name="Ng W.-L."/>
            <person name="Kazmierczak K.M."/>
            <person name="Andrzejewski T.M."/>
            <person name="Davidsen T.M."/>
            <person name="Wayne K.J."/>
            <person name="Tettelin H."/>
            <person name="Glass J.I."/>
            <person name="Rusch D."/>
            <person name="Podicherti R."/>
            <person name="Tsui H.-C.T."/>
            <person name="Winkler M.E."/>
        </authorList>
    </citation>
    <scope>NUCLEOTIDE SEQUENCE</scope>
</reference>
<dbReference type="PANTHER" id="PTHR21666">
    <property type="entry name" value="PEPTIDASE-RELATED"/>
    <property type="match status" value="1"/>
</dbReference>
<dbReference type="Pfam" id="PF01551">
    <property type="entry name" value="Peptidase_M23"/>
    <property type="match status" value="1"/>
</dbReference>
<sequence length="310" mass="33907">MIGDRWTFLLVRDGLSTVKQYSLSSRLLRILVGGGLVAALILIGYTVTIGVDGYARLQSAQLDTRNTVLQDELRQFQTRVDHLESTLNRIAQNDARFRSIAGLESIDSEVLQAGVGGPGLVGPEAHSLWTIDPSISENLFEVSYDLNQLERRARLLSSSLAEATDSVLAHRDLLESTPSILPTPGWLSSSYSESRMHPIHNRPLPHPGVDISAPRGTSIYAAAKGRVIRAGWVVGYGLTIEIDHGFGYVTLYGHASELVASQDEEVQRGDVIARVGSTGIATSPHLHYEVRVQGIAQNPANFILPEYIRY</sequence>
<keyword evidence="1" id="KW-0175">Coiled coil</keyword>